<dbReference type="AlphaFoldDB" id="A0AAD8B6A5"/>
<evidence type="ECO:0000313" key="2">
    <source>
        <dbReference type="Proteomes" id="UP001233172"/>
    </source>
</evidence>
<organism evidence="1 2">
    <name type="scientific">Biomphalaria pfeifferi</name>
    <name type="common">Bloodfluke planorb</name>
    <name type="synonym">Freshwater snail</name>
    <dbReference type="NCBI Taxonomy" id="112525"/>
    <lineage>
        <taxon>Eukaryota</taxon>
        <taxon>Metazoa</taxon>
        <taxon>Spiralia</taxon>
        <taxon>Lophotrochozoa</taxon>
        <taxon>Mollusca</taxon>
        <taxon>Gastropoda</taxon>
        <taxon>Heterobranchia</taxon>
        <taxon>Euthyneura</taxon>
        <taxon>Panpulmonata</taxon>
        <taxon>Hygrophila</taxon>
        <taxon>Lymnaeoidea</taxon>
        <taxon>Planorbidae</taxon>
        <taxon>Biomphalaria</taxon>
    </lineage>
</organism>
<keyword evidence="2" id="KW-1185">Reference proteome</keyword>
<dbReference type="Proteomes" id="UP001233172">
    <property type="component" value="Unassembled WGS sequence"/>
</dbReference>
<comment type="caution">
    <text evidence="1">The sequence shown here is derived from an EMBL/GenBank/DDBJ whole genome shotgun (WGS) entry which is preliminary data.</text>
</comment>
<protein>
    <submittedName>
        <fullName evidence="1">Uncharacterized protein</fullName>
    </submittedName>
</protein>
<reference evidence="1" key="1">
    <citation type="journal article" date="2023" name="PLoS Negl. Trop. Dis.">
        <title>A genome sequence for Biomphalaria pfeifferi, the major vector snail for the human-infecting parasite Schistosoma mansoni.</title>
        <authorList>
            <person name="Bu L."/>
            <person name="Lu L."/>
            <person name="Laidemitt M.R."/>
            <person name="Zhang S.M."/>
            <person name="Mutuku M."/>
            <person name="Mkoji G."/>
            <person name="Steinauer M."/>
            <person name="Loker E.S."/>
        </authorList>
    </citation>
    <scope>NUCLEOTIDE SEQUENCE</scope>
    <source>
        <strain evidence="1">KasaAsao</strain>
    </source>
</reference>
<dbReference type="EMBL" id="JASAOG010000141">
    <property type="protein sequence ID" value="KAK0048203.1"/>
    <property type="molecule type" value="Genomic_DNA"/>
</dbReference>
<reference evidence="1" key="2">
    <citation type="submission" date="2023-04" db="EMBL/GenBank/DDBJ databases">
        <authorList>
            <person name="Bu L."/>
            <person name="Lu L."/>
            <person name="Laidemitt M.R."/>
            <person name="Zhang S.M."/>
            <person name="Mutuku M."/>
            <person name="Mkoji G."/>
            <person name="Steinauer M."/>
            <person name="Loker E.S."/>
        </authorList>
    </citation>
    <scope>NUCLEOTIDE SEQUENCE</scope>
    <source>
        <strain evidence="1">KasaAsao</strain>
        <tissue evidence="1">Whole Snail</tissue>
    </source>
</reference>
<evidence type="ECO:0000313" key="1">
    <source>
        <dbReference type="EMBL" id="KAK0048203.1"/>
    </source>
</evidence>
<proteinExistence type="predicted"/>
<gene>
    <name evidence="1" type="ORF">Bpfe_022463</name>
</gene>
<accession>A0AAD8B6A5</accession>
<sequence>MMTVRQTLNAKFSIKVFLGTRDISESLARGPSRDASLKSRSGMTHVTTCCPYLLSPATVSGEGPDLISSPHYFHLSEQ</sequence>
<name>A0AAD8B6A5_BIOPF</name>